<keyword evidence="3 6" id="KW-0812">Transmembrane</keyword>
<evidence type="ECO:0000256" key="5">
    <source>
        <dbReference type="ARBA" id="ARBA00023136"/>
    </source>
</evidence>
<feature type="transmembrane region" description="Helical" evidence="6">
    <location>
        <begin position="156"/>
        <end position="173"/>
    </location>
</feature>
<dbReference type="PANTHER" id="PTHR30250:SF11">
    <property type="entry name" value="O-ANTIGEN TRANSPORTER-RELATED"/>
    <property type="match status" value="1"/>
</dbReference>
<comment type="caution">
    <text evidence="7">The sequence shown here is derived from an EMBL/GenBank/DDBJ whole genome shotgun (WGS) entry which is preliminary data.</text>
</comment>
<evidence type="ECO:0000313" key="7">
    <source>
        <dbReference type="EMBL" id="MBP0902508.1"/>
    </source>
</evidence>
<keyword evidence="5 6" id="KW-0472">Membrane</keyword>
<feature type="transmembrane region" description="Helical" evidence="6">
    <location>
        <begin position="330"/>
        <end position="356"/>
    </location>
</feature>
<sequence>MGIVTSQSFKNTVSTYLGFGIGALNTLFLYTYFISDVYYGLVAFILSTANIVMPLMAFGAHNTIIKFYSSFKTKNSLNSFLTLMLFLPLAMIIPVSLIGVFTYEAIGELLSQKNEIVKGYVWYIFVSAVAMAYFEVFFAWSKTQLQTVFGNFMKEVFHRVGVMLLLFAVYFEWLDVEQFVVGVVWVYIIRMIIMKLYAFTIKFPVLKFYRIEGLSAILKYASLIIIAGSIATIILDIDSFMLGMYIPIQEVAYYGVAIYIATVIVVPSRSMQQILQPLTAQYLNDKNKVALNDLYVRSSQTLFIIGGFIFLIIIININTLYLLIPKEFSGGLLVVFLVGIAKLYDCLMGCNNVVLFNSDYYRMVLLFGVILTVLTIFLNILFIPMFGINGSAFATFLAVCVYNTIKIYFVKVKFNMMPFNKDTAKVLGLIVLSVLLFYFWEFPFHPIMNIALKSILATILYVLIILRMNVSEDISVVIKKYLRFLN</sequence>
<feature type="transmembrane region" description="Helical" evidence="6">
    <location>
        <begin position="120"/>
        <end position="140"/>
    </location>
</feature>
<protein>
    <submittedName>
        <fullName evidence="7">Polysaccharide biosynthesis protein</fullName>
    </submittedName>
</protein>
<organism evidence="7 8">
    <name type="scientific">Mariniflexile gromovii</name>
    <dbReference type="NCBI Taxonomy" id="362523"/>
    <lineage>
        <taxon>Bacteria</taxon>
        <taxon>Pseudomonadati</taxon>
        <taxon>Bacteroidota</taxon>
        <taxon>Flavobacteriia</taxon>
        <taxon>Flavobacteriales</taxon>
        <taxon>Flavobacteriaceae</taxon>
        <taxon>Mariniflexile</taxon>
    </lineage>
</organism>
<dbReference type="InterPro" id="IPR050833">
    <property type="entry name" value="Poly_Biosynth_Transport"/>
</dbReference>
<feature type="transmembrane region" description="Helical" evidence="6">
    <location>
        <begin position="363"/>
        <end position="386"/>
    </location>
</feature>
<feature type="transmembrane region" description="Helical" evidence="6">
    <location>
        <begin position="251"/>
        <end position="268"/>
    </location>
</feature>
<reference evidence="7 8" key="1">
    <citation type="submission" date="2021-04" db="EMBL/GenBank/DDBJ databases">
        <title>Mariniflexile gromovii gen. nov., sp. nov., a gliding bacterium isolated from the sea urchin Strongylocentrotus intermedius.</title>
        <authorList>
            <person name="Ko S."/>
            <person name="Le V."/>
            <person name="Ahn C.-Y."/>
            <person name="Oh H.-M."/>
        </authorList>
    </citation>
    <scope>NUCLEOTIDE SEQUENCE [LARGE SCALE GENOMIC DNA]</scope>
    <source>
        <strain evidence="7 8">KCTC 12570</strain>
    </source>
</reference>
<evidence type="ECO:0000313" key="8">
    <source>
        <dbReference type="Proteomes" id="UP000670776"/>
    </source>
</evidence>
<feature type="transmembrane region" description="Helical" evidence="6">
    <location>
        <begin position="80"/>
        <end position="100"/>
    </location>
</feature>
<feature type="transmembrane region" description="Helical" evidence="6">
    <location>
        <begin position="220"/>
        <end position="245"/>
    </location>
</feature>
<feature type="transmembrane region" description="Helical" evidence="6">
    <location>
        <begin position="38"/>
        <end position="59"/>
    </location>
</feature>
<feature type="transmembrane region" description="Helical" evidence="6">
    <location>
        <begin position="422"/>
        <end position="440"/>
    </location>
</feature>
<keyword evidence="8" id="KW-1185">Reference proteome</keyword>
<evidence type="ECO:0000256" key="4">
    <source>
        <dbReference type="ARBA" id="ARBA00022989"/>
    </source>
</evidence>
<evidence type="ECO:0000256" key="6">
    <source>
        <dbReference type="SAM" id="Phobius"/>
    </source>
</evidence>
<feature type="transmembrane region" description="Helical" evidence="6">
    <location>
        <begin position="302"/>
        <end position="324"/>
    </location>
</feature>
<keyword evidence="2" id="KW-1003">Cell membrane</keyword>
<evidence type="ECO:0000256" key="2">
    <source>
        <dbReference type="ARBA" id="ARBA00022475"/>
    </source>
</evidence>
<feature type="transmembrane region" description="Helical" evidence="6">
    <location>
        <begin position="446"/>
        <end position="466"/>
    </location>
</feature>
<feature type="transmembrane region" description="Helical" evidence="6">
    <location>
        <begin position="179"/>
        <end position="199"/>
    </location>
</feature>
<comment type="subcellular location">
    <subcellularLocation>
        <location evidence="1">Cell membrane</location>
        <topology evidence="1">Multi-pass membrane protein</topology>
    </subcellularLocation>
</comment>
<proteinExistence type="predicted"/>
<dbReference type="InterPro" id="IPR002797">
    <property type="entry name" value="Polysacc_synth"/>
</dbReference>
<evidence type="ECO:0000256" key="1">
    <source>
        <dbReference type="ARBA" id="ARBA00004651"/>
    </source>
</evidence>
<feature type="transmembrane region" description="Helical" evidence="6">
    <location>
        <begin position="392"/>
        <end position="410"/>
    </location>
</feature>
<name>A0ABS4BPJ8_9FLAO</name>
<dbReference type="EMBL" id="JAGJCB010000001">
    <property type="protein sequence ID" value="MBP0902508.1"/>
    <property type="molecule type" value="Genomic_DNA"/>
</dbReference>
<feature type="transmembrane region" description="Helical" evidence="6">
    <location>
        <begin position="12"/>
        <end position="32"/>
    </location>
</feature>
<keyword evidence="4 6" id="KW-1133">Transmembrane helix</keyword>
<dbReference type="RefSeq" id="WP_209652003.1">
    <property type="nucleotide sequence ID" value="NZ_JAGJCB010000001.1"/>
</dbReference>
<dbReference type="Proteomes" id="UP000670776">
    <property type="component" value="Unassembled WGS sequence"/>
</dbReference>
<accession>A0ABS4BPJ8</accession>
<gene>
    <name evidence="7" type="ORF">J8H85_01595</name>
</gene>
<dbReference type="PANTHER" id="PTHR30250">
    <property type="entry name" value="PST FAMILY PREDICTED COLANIC ACID TRANSPORTER"/>
    <property type="match status" value="1"/>
</dbReference>
<dbReference type="Pfam" id="PF01943">
    <property type="entry name" value="Polysacc_synt"/>
    <property type="match status" value="1"/>
</dbReference>
<evidence type="ECO:0000256" key="3">
    <source>
        <dbReference type="ARBA" id="ARBA00022692"/>
    </source>
</evidence>